<comment type="caution">
    <text evidence="1">The sequence shown here is derived from an EMBL/GenBank/DDBJ whole genome shotgun (WGS) entry which is preliminary data.</text>
</comment>
<evidence type="ECO:0000313" key="2">
    <source>
        <dbReference type="Proteomes" id="UP001589733"/>
    </source>
</evidence>
<dbReference type="RefSeq" id="WP_380005970.1">
    <property type="nucleotide sequence ID" value="NZ_JBHLYR010000013.1"/>
</dbReference>
<protein>
    <submittedName>
        <fullName evidence="1">Terminase</fullName>
    </submittedName>
</protein>
<sequence>MKPKHDLTEVVSGKLRINLHRGQWKAWQSQARFVVVLAGTQGGKTSFGPLWFYREIQRCGPGDYIVATPTFPLLELKLLPEFKRLFERQLKLGKYVASPTKKFVFSEAGARRTFGDRYDPDVPTQIFFGHAQDPDSLESATAKAAWLDEAGQKKFKKGSHDALLRRLAIHQGRILYTTTPYYLGWLKKELHDRAKKGDPDIELINFRSIDNPAFPRSEYEDRKAKMPAWKHAMFYDGVFTRPAGMIYDIFDWDSHVVEPFDIPDHWPRFAGLDFGGVNTAGVKIAQEPETGMYYLYAEYHRGRVTAATHVENLLIGEPEDGEGQAIPPRAVGGAPSEDNWRLEFTKGGLFVERPPISDVEVGIDRVYGLLKRNALKIFSTCTGLLGDDTNTGEIERYSRALDDQGEPTEAIEDKHSFHLLDGLRYIASVLDEPEIEYDVPVSHSFGFGGG</sequence>
<name>A0ABV6AUX6_9DEIO</name>
<dbReference type="InterPro" id="IPR027417">
    <property type="entry name" value="P-loop_NTPase"/>
</dbReference>
<dbReference type="Gene3D" id="3.40.50.300">
    <property type="entry name" value="P-loop containing nucleotide triphosphate hydrolases"/>
    <property type="match status" value="1"/>
</dbReference>
<reference evidence="1 2" key="1">
    <citation type="submission" date="2024-09" db="EMBL/GenBank/DDBJ databases">
        <authorList>
            <person name="Sun Q."/>
            <person name="Mori K."/>
        </authorList>
    </citation>
    <scope>NUCLEOTIDE SEQUENCE [LARGE SCALE GENOMIC DNA]</scope>
    <source>
        <strain evidence="1 2">JCM 13503</strain>
    </source>
</reference>
<keyword evidence="2" id="KW-1185">Reference proteome</keyword>
<evidence type="ECO:0000313" key="1">
    <source>
        <dbReference type="EMBL" id="MFB9991240.1"/>
    </source>
</evidence>
<proteinExistence type="predicted"/>
<gene>
    <name evidence="1" type="ORF">ACFFLM_04505</name>
</gene>
<accession>A0ABV6AUX6</accession>
<dbReference type="Gene3D" id="3.30.420.280">
    <property type="match status" value="1"/>
</dbReference>
<dbReference type="Proteomes" id="UP001589733">
    <property type="component" value="Unassembled WGS sequence"/>
</dbReference>
<organism evidence="1 2">
    <name type="scientific">Deinococcus oregonensis</name>
    <dbReference type="NCBI Taxonomy" id="1805970"/>
    <lineage>
        <taxon>Bacteria</taxon>
        <taxon>Thermotogati</taxon>
        <taxon>Deinococcota</taxon>
        <taxon>Deinococci</taxon>
        <taxon>Deinococcales</taxon>
        <taxon>Deinococcaceae</taxon>
        <taxon>Deinococcus</taxon>
    </lineage>
</organism>
<dbReference type="EMBL" id="JBHLYR010000013">
    <property type="protein sequence ID" value="MFB9991240.1"/>
    <property type="molecule type" value="Genomic_DNA"/>
</dbReference>